<organism evidence="1 2">
    <name type="scientific">Metallosphaera hakonensis JCM 8857 = DSM 7519</name>
    <dbReference type="NCBI Taxonomy" id="1293036"/>
    <lineage>
        <taxon>Archaea</taxon>
        <taxon>Thermoproteota</taxon>
        <taxon>Thermoprotei</taxon>
        <taxon>Sulfolobales</taxon>
        <taxon>Sulfolobaceae</taxon>
        <taxon>Metallosphaera</taxon>
    </lineage>
</organism>
<dbReference type="Proteomes" id="UP000247586">
    <property type="component" value="Chromosome"/>
</dbReference>
<dbReference type="KEGG" id="mhk:DFR87_03855"/>
<dbReference type="AlphaFoldDB" id="A0A2U9ISE7"/>
<protein>
    <submittedName>
        <fullName evidence="1">Uncharacterized protein</fullName>
    </submittedName>
</protein>
<reference evidence="1 2" key="1">
    <citation type="submission" date="2018-05" db="EMBL/GenBank/DDBJ databases">
        <title>Complete Genome Sequences of Extremely Thermoacidophilic, Metal-Mobilizing Type-Strain Members of the Archaeal Family Sulfolobaceae: Acidianus brierleyi DSM-1651T, Acidianus sulfidivorans DSM-18786T, Metallosphaera hakonensis DSM-7519T, and Metallosphaera prunae DSM-10039T.</title>
        <authorList>
            <person name="Counts J.A."/>
            <person name="Kelly R.M."/>
        </authorList>
    </citation>
    <scope>NUCLEOTIDE SEQUENCE [LARGE SCALE GENOMIC DNA]</scope>
    <source>
        <strain evidence="1 2">HO1-1</strain>
    </source>
</reference>
<evidence type="ECO:0000313" key="1">
    <source>
        <dbReference type="EMBL" id="AWR98971.1"/>
    </source>
</evidence>
<proteinExistence type="predicted"/>
<name>A0A2U9ISE7_9CREN</name>
<dbReference type="InterPro" id="IPR010985">
    <property type="entry name" value="Ribbon_hlx_hlx"/>
</dbReference>
<accession>A0A2U9ISE7</accession>
<dbReference type="SUPFAM" id="SSF47598">
    <property type="entry name" value="Ribbon-helix-helix"/>
    <property type="match status" value="1"/>
</dbReference>
<dbReference type="GO" id="GO:0006355">
    <property type="term" value="P:regulation of DNA-templated transcription"/>
    <property type="evidence" value="ECO:0007669"/>
    <property type="project" value="InterPro"/>
</dbReference>
<keyword evidence="2" id="KW-1185">Reference proteome</keyword>
<dbReference type="Gene3D" id="1.10.1220.10">
    <property type="entry name" value="Met repressor-like"/>
    <property type="match status" value="1"/>
</dbReference>
<reference evidence="2" key="2">
    <citation type="submission" date="2020-03" db="EMBL/GenBank/DDBJ databases">
        <title>Complete Genome Sequences of Extremely Thermoacidophilic, Metal-Mobilizing Type-Strain Members of the Archaeal Family Sulfolobaceae: Acidianus brierleyi DSM-1651T, Acidianus sulfidivorans DSM-18786T, Metallosphaera hakonensis DSM-7519T, and Metallosphaera prunae DSM-10039T.</title>
        <authorList>
            <person name="Counts J.A."/>
            <person name="Kelly R.M."/>
        </authorList>
    </citation>
    <scope>NUCLEOTIDE SEQUENCE [LARGE SCALE GENOMIC DNA]</scope>
    <source>
        <strain evidence="2">HO1-1</strain>
    </source>
</reference>
<reference evidence="2" key="3">
    <citation type="submission" date="2020-03" db="EMBL/GenBank/DDBJ databases">
        <title>Sequencing and Assembly of Multiple Reported Metal-Biooxidizing Members of the Extremely Thermoacidophilic Archaeal Family Sulfolobaceae.</title>
        <authorList>
            <person name="Counts J.A."/>
            <person name="Kelly R.M."/>
        </authorList>
    </citation>
    <scope>NUCLEOTIDE SEQUENCE [LARGE SCALE GENOMIC DNA]</scope>
    <source>
        <strain evidence="2">HO1-1</strain>
    </source>
</reference>
<evidence type="ECO:0000313" key="2">
    <source>
        <dbReference type="Proteomes" id="UP000247586"/>
    </source>
</evidence>
<sequence length="104" mass="11846">MRVLSFKVEKGVAEEARGIVERQRTSLSSEIRKELEKIIREGVQFDSSIKGDKLVIITIKLPEDLYQEMISFIAKKGISQSEVLRGALNLFIQKNKPENVSIQQ</sequence>
<gene>
    <name evidence="1" type="ORF">DFR87_03855</name>
</gene>
<dbReference type="EMBL" id="CP029287">
    <property type="protein sequence ID" value="AWR98971.1"/>
    <property type="molecule type" value="Genomic_DNA"/>
</dbReference>
<dbReference type="InterPro" id="IPR013321">
    <property type="entry name" value="Arc_rbn_hlx_hlx"/>
</dbReference>